<evidence type="ECO:0000256" key="6">
    <source>
        <dbReference type="ARBA" id="ARBA00023136"/>
    </source>
</evidence>
<dbReference type="PANTHER" id="PTHR30465:SF44">
    <property type="entry name" value="ABC-TYPE DIPEPTIDE_OLIGOPEPTIDE TRANSPORT SYSTEM, PERMEASE COMPONENT"/>
    <property type="match status" value="1"/>
</dbReference>
<keyword evidence="5 7" id="KW-1133">Transmembrane helix</keyword>
<feature type="transmembrane region" description="Helical" evidence="7">
    <location>
        <begin position="84"/>
        <end position="104"/>
    </location>
</feature>
<keyword evidence="3" id="KW-1003">Cell membrane</keyword>
<keyword evidence="2" id="KW-0813">Transport</keyword>
<reference evidence="9 10" key="1">
    <citation type="submission" date="2022-04" db="EMBL/GenBank/DDBJ databases">
        <title>Halobacillus sp. isolated from saltern.</title>
        <authorList>
            <person name="Won M."/>
            <person name="Lee C.-M."/>
            <person name="Woen H.-Y."/>
            <person name="Kwon S.-W."/>
        </authorList>
    </citation>
    <scope>NUCLEOTIDE SEQUENCE [LARGE SCALE GENOMIC DNA]</scope>
    <source>
        <strain evidence="9 10">SSTM10-2</strain>
    </source>
</reference>
<evidence type="ECO:0000256" key="4">
    <source>
        <dbReference type="ARBA" id="ARBA00022692"/>
    </source>
</evidence>
<feature type="transmembrane region" description="Helical" evidence="7">
    <location>
        <begin position="252"/>
        <end position="273"/>
    </location>
</feature>
<feature type="transmembrane region" description="Helical" evidence="7">
    <location>
        <begin position="124"/>
        <end position="142"/>
    </location>
</feature>
<feature type="domain" description="ABC transmembrane type-1" evidence="8">
    <location>
        <begin position="98"/>
        <end position="252"/>
    </location>
</feature>
<comment type="subcellular location">
    <subcellularLocation>
        <location evidence="1">Cell membrane</location>
        <topology evidence="1">Multi-pass membrane protein</topology>
    </subcellularLocation>
</comment>
<accession>A0ABY4GYC7</accession>
<feature type="transmembrane region" description="Helical" evidence="7">
    <location>
        <begin position="162"/>
        <end position="183"/>
    </location>
</feature>
<name>A0ABY4GYC7_9BACI</name>
<protein>
    <submittedName>
        <fullName evidence="9">ABC transporter permease subunit</fullName>
    </submittedName>
</protein>
<organism evidence="9 10">
    <name type="scientific">Halobacillus shinanisalinarum</name>
    <dbReference type="NCBI Taxonomy" id="2932258"/>
    <lineage>
        <taxon>Bacteria</taxon>
        <taxon>Bacillati</taxon>
        <taxon>Bacillota</taxon>
        <taxon>Bacilli</taxon>
        <taxon>Bacillales</taxon>
        <taxon>Bacillaceae</taxon>
        <taxon>Halobacillus</taxon>
    </lineage>
</organism>
<feature type="transmembrane region" description="Helical" evidence="7">
    <location>
        <begin position="12"/>
        <end position="31"/>
    </location>
</feature>
<evidence type="ECO:0000313" key="9">
    <source>
        <dbReference type="EMBL" id="UOQ93113.1"/>
    </source>
</evidence>
<evidence type="ECO:0000256" key="3">
    <source>
        <dbReference type="ARBA" id="ARBA00022475"/>
    </source>
</evidence>
<feature type="transmembrane region" description="Helical" evidence="7">
    <location>
        <begin position="222"/>
        <end position="240"/>
    </location>
</feature>
<dbReference type="Gene3D" id="1.10.3720.10">
    <property type="entry name" value="MetI-like"/>
    <property type="match status" value="1"/>
</dbReference>
<dbReference type="InterPro" id="IPR035906">
    <property type="entry name" value="MetI-like_sf"/>
</dbReference>
<dbReference type="InterPro" id="IPR000515">
    <property type="entry name" value="MetI-like"/>
</dbReference>
<evidence type="ECO:0000256" key="7">
    <source>
        <dbReference type="SAM" id="Phobius"/>
    </source>
</evidence>
<evidence type="ECO:0000256" key="2">
    <source>
        <dbReference type="ARBA" id="ARBA00022448"/>
    </source>
</evidence>
<dbReference type="PANTHER" id="PTHR30465">
    <property type="entry name" value="INNER MEMBRANE ABC TRANSPORTER"/>
    <property type="match status" value="1"/>
</dbReference>
<dbReference type="Pfam" id="PF00528">
    <property type="entry name" value="BPD_transp_1"/>
    <property type="match status" value="1"/>
</dbReference>
<evidence type="ECO:0000256" key="1">
    <source>
        <dbReference type="ARBA" id="ARBA00004651"/>
    </source>
</evidence>
<keyword evidence="6 7" id="KW-0472">Membrane</keyword>
<dbReference type="EMBL" id="CP095074">
    <property type="protein sequence ID" value="UOQ93113.1"/>
    <property type="molecule type" value="Genomic_DNA"/>
</dbReference>
<keyword evidence="10" id="KW-1185">Reference proteome</keyword>
<gene>
    <name evidence="9" type="ORF">MUO14_22425</name>
</gene>
<evidence type="ECO:0000256" key="5">
    <source>
        <dbReference type="ARBA" id="ARBA00022989"/>
    </source>
</evidence>
<keyword evidence="4 7" id="KW-0812">Transmembrane</keyword>
<dbReference type="SUPFAM" id="SSF161098">
    <property type="entry name" value="MetI-like"/>
    <property type="match status" value="1"/>
</dbReference>
<dbReference type="RefSeq" id="WP_244752717.1">
    <property type="nucleotide sequence ID" value="NZ_CP095074.1"/>
</dbReference>
<dbReference type="Proteomes" id="UP000831880">
    <property type="component" value="Chromosome"/>
</dbReference>
<proteinExistence type="predicted"/>
<evidence type="ECO:0000259" key="8">
    <source>
        <dbReference type="Pfam" id="PF00528"/>
    </source>
</evidence>
<evidence type="ECO:0000313" key="10">
    <source>
        <dbReference type="Proteomes" id="UP000831880"/>
    </source>
</evidence>
<sequence>MEWKTYLLSEILKPFFLIVGIFLISISPLFMTVEGFVWPEFETIGSVFGQMMRPESLVYINPTSGVERSLFPIIFKAFASSLRVLGIALTVSFFIALLGTIILWRAPKRVYKIFLSSSSFLQSIPDVVFVVASQMFLVWLYLETGTTFIKLAGAGEEEAILAPALVLAILPTMYFLQSMLELVEEEKKEPYYDLATSKGLNKSFILLKHILRNMFVRLTYQAKFLISIMISNLLIVEYLFENFGMTSFLLTYSQPPVFFVTALLFFGPVYLFLKVIELSLYFFTRQEVSL</sequence>